<evidence type="ECO:0000256" key="1">
    <source>
        <dbReference type="SAM" id="MobiDB-lite"/>
    </source>
</evidence>
<feature type="region of interest" description="Disordered" evidence="1">
    <location>
        <begin position="1"/>
        <end position="36"/>
    </location>
</feature>
<gene>
    <name evidence="2" type="ORF">KC19_VG026900</name>
</gene>
<accession>A0A8T0HLA2</accession>
<proteinExistence type="predicted"/>
<comment type="caution">
    <text evidence="2">The sequence shown here is derived from an EMBL/GenBank/DDBJ whole genome shotgun (WGS) entry which is preliminary data.</text>
</comment>
<protein>
    <submittedName>
        <fullName evidence="2">Uncharacterized protein</fullName>
    </submittedName>
</protein>
<feature type="region of interest" description="Disordered" evidence="1">
    <location>
        <begin position="113"/>
        <end position="137"/>
    </location>
</feature>
<feature type="compositionally biased region" description="Polar residues" evidence="1">
    <location>
        <begin position="15"/>
        <end position="28"/>
    </location>
</feature>
<name>A0A8T0HLA2_CERPU</name>
<evidence type="ECO:0000313" key="2">
    <source>
        <dbReference type="EMBL" id="KAG0571610.1"/>
    </source>
</evidence>
<evidence type="ECO:0000313" key="3">
    <source>
        <dbReference type="Proteomes" id="UP000822688"/>
    </source>
</evidence>
<sequence length="137" mass="14192">MGVSLSDDSDVTVPHSFNNFSEGGQDSGVQDMDEDHNQPNTEIALHVTTHGVTGAATTDLPDCPITATASQTHQGRASAGYVVTYVGVLPPPTRTAAGVQLVVTTPGEVAIASSPNNNFTGEDTRENHSTENASTEV</sequence>
<dbReference type="EMBL" id="CM026426">
    <property type="protein sequence ID" value="KAG0571610.1"/>
    <property type="molecule type" value="Genomic_DNA"/>
</dbReference>
<keyword evidence="3" id="KW-1185">Reference proteome</keyword>
<dbReference type="Proteomes" id="UP000822688">
    <property type="component" value="Chromosome V"/>
</dbReference>
<organism evidence="2 3">
    <name type="scientific">Ceratodon purpureus</name>
    <name type="common">Fire moss</name>
    <name type="synonym">Dicranum purpureum</name>
    <dbReference type="NCBI Taxonomy" id="3225"/>
    <lineage>
        <taxon>Eukaryota</taxon>
        <taxon>Viridiplantae</taxon>
        <taxon>Streptophyta</taxon>
        <taxon>Embryophyta</taxon>
        <taxon>Bryophyta</taxon>
        <taxon>Bryophytina</taxon>
        <taxon>Bryopsida</taxon>
        <taxon>Dicranidae</taxon>
        <taxon>Pseudoditrichales</taxon>
        <taxon>Ditrichaceae</taxon>
        <taxon>Ceratodon</taxon>
    </lineage>
</organism>
<dbReference type="AlphaFoldDB" id="A0A8T0HLA2"/>
<reference evidence="2" key="1">
    <citation type="submission" date="2020-06" db="EMBL/GenBank/DDBJ databases">
        <title>WGS assembly of Ceratodon purpureus strain R40.</title>
        <authorList>
            <person name="Carey S.B."/>
            <person name="Jenkins J."/>
            <person name="Shu S."/>
            <person name="Lovell J.T."/>
            <person name="Sreedasyam A."/>
            <person name="Maumus F."/>
            <person name="Tiley G.P."/>
            <person name="Fernandez-Pozo N."/>
            <person name="Barry K."/>
            <person name="Chen C."/>
            <person name="Wang M."/>
            <person name="Lipzen A."/>
            <person name="Daum C."/>
            <person name="Saski C.A."/>
            <person name="Payton A.C."/>
            <person name="Mcbreen J.C."/>
            <person name="Conrad R.E."/>
            <person name="Kollar L.M."/>
            <person name="Olsson S."/>
            <person name="Huttunen S."/>
            <person name="Landis J.B."/>
            <person name="Wickett N.J."/>
            <person name="Johnson M.G."/>
            <person name="Rensing S.A."/>
            <person name="Grimwood J."/>
            <person name="Schmutz J."/>
            <person name="Mcdaniel S.F."/>
        </authorList>
    </citation>
    <scope>NUCLEOTIDE SEQUENCE</scope>
    <source>
        <strain evidence="2">R40</strain>
    </source>
</reference>